<keyword evidence="8" id="KW-1185">Reference proteome</keyword>
<keyword evidence="6" id="KW-0732">Signal</keyword>
<comment type="subcellular location">
    <subcellularLocation>
        <location evidence="2 6">Secreted</location>
        <location evidence="2 6">Cell wall</location>
    </subcellularLocation>
</comment>
<dbReference type="GO" id="GO:0016787">
    <property type="term" value="F:hydrolase activity"/>
    <property type="evidence" value="ECO:0007669"/>
    <property type="project" value="UniProtKB-KW"/>
</dbReference>
<evidence type="ECO:0000256" key="3">
    <source>
        <dbReference type="ARBA" id="ARBA00005784"/>
    </source>
</evidence>
<evidence type="ECO:0000313" key="7">
    <source>
        <dbReference type="EMBL" id="KAL1540260.1"/>
    </source>
</evidence>
<keyword evidence="4 6" id="KW-0134">Cell wall</keyword>
<reference evidence="7 8" key="1">
    <citation type="submission" date="2024-06" db="EMBL/GenBank/DDBJ databases">
        <title>A chromosome level genome sequence of Diviner's sage (Salvia divinorum).</title>
        <authorList>
            <person name="Ford S.A."/>
            <person name="Ro D.-K."/>
            <person name="Ness R.W."/>
            <person name="Phillips M.A."/>
        </authorList>
    </citation>
    <scope>NUCLEOTIDE SEQUENCE [LARGE SCALE GENOMIC DNA]</scope>
    <source>
        <strain evidence="7">SAF-2024a</strain>
        <tissue evidence="7">Leaf</tissue>
    </source>
</reference>
<accession>A0ABD1G943</accession>
<sequence>MGKSVMMITILFLCALEDICQDPVNFTLLHSAVPKGAVCLDGTPPAYAYSEGFGDGSTNWIIFLEGGGWCALEGDGLENCQERSKSYYYYGSTDKKYFVQGYNFTGILTSDSQINPNFYNWHKVYVHYCDGSMNGKCPKCYLDGLLSSKCISDSGFFIREEGELARQSGWHFAQVIATHELGALLPRSCTRKRDPNLCLFAEYLVEDVATPLFLVESTFDIYQIEYNLKLTAPDLNWDNCLSHLGTVQCYRNRNLERFWTYF</sequence>
<gene>
    <name evidence="7" type="ORF">AAHA92_24640</name>
</gene>
<keyword evidence="5 6" id="KW-0961">Cell wall biogenesis/degradation</keyword>
<comment type="similarity">
    <text evidence="3 6">Belongs to the pectinacetylesterase family.</text>
</comment>
<evidence type="ECO:0000256" key="6">
    <source>
        <dbReference type="RuleBase" id="RU363114"/>
    </source>
</evidence>
<keyword evidence="6" id="KW-0964">Secreted</keyword>
<dbReference type="InterPro" id="IPR004963">
    <property type="entry name" value="PAE/NOTUM"/>
</dbReference>
<evidence type="ECO:0000313" key="8">
    <source>
        <dbReference type="Proteomes" id="UP001567538"/>
    </source>
</evidence>
<evidence type="ECO:0000256" key="5">
    <source>
        <dbReference type="ARBA" id="ARBA00023316"/>
    </source>
</evidence>
<comment type="function">
    <text evidence="1 6">Hydrolyzes acetyl esters in homogalacturonan regions of pectin. In type I primary cell wall, galacturonic acid residues of pectin can be acetylated at the O-2 and O-3 positions. Decreasing the degree of acetylation of pectin gels in vitro alters their physical properties.</text>
</comment>
<proteinExistence type="inferred from homology"/>
<dbReference type="Pfam" id="PF03283">
    <property type="entry name" value="PAE"/>
    <property type="match status" value="2"/>
</dbReference>
<dbReference type="AlphaFoldDB" id="A0ABD1G943"/>
<evidence type="ECO:0000256" key="4">
    <source>
        <dbReference type="ARBA" id="ARBA00022512"/>
    </source>
</evidence>
<name>A0ABD1G943_SALDI</name>
<comment type="caution">
    <text evidence="7">The sequence shown here is derived from an EMBL/GenBank/DDBJ whole genome shotgun (WGS) entry which is preliminary data.</text>
</comment>
<evidence type="ECO:0000256" key="2">
    <source>
        <dbReference type="ARBA" id="ARBA00004191"/>
    </source>
</evidence>
<feature type="chain" id="PRO_5044530718" description="Pectin acetylesterase" evidence="6">
    <location>
        <begin position="22"/>
        <end position="262"/>
    </location>
</feature>
<protein>
    <recommendedName>
        <fullName evidence="6">Pectin acetylesterase</fullName>
        <ecNumber evidence="6">3.1.1.-</ecNumber>
    </recommendedName>
</protein>
<dbReference type="EC" id="3.1.1.-" evidence="6"/>
<feature type="signal peptide" evidence="6">
    <location>
        <begin position="1"/>
        <end position="21"/>
    </location>
</feature>
<dbReference type="GO" id="GO:0071555">
    <property type="term" value="P:cell wall organization"/>
    <property type="evidence" value="ECO:0007669"/>
    <property type="project" value="UniProtKB-KW"/>
</dbReference>
<keyword evidence="6 7" id="KW-0378">Hydrolase</keyword>
<organism evidence="7 8">
    <name type="scientific">Salvia divinorum</name>
    <name type="common">Maria pastora</name>
    <name type="synonym">Diviner's sage</name>
    <dbReference type="NCBI Taxonomy" id="28513"/>
    <lineage>
        <taxon>Eukaryota</taxon>
        <taxon>Viridiplantae</taxon>
        <taxon>Streptophyta</taxon>
        <taxon>Embryophyta</taxon>
        <taxon>Tracheophyta</taxon>
        <taxon>Spermatophyta</taxon>
        <taxon>Magnoliopsida</taxon>
        <taxon>eudicotyledons</taxon>
        <taxon>Gunneridae</taxon>
        <taxon>Pentapetalae</taxon>
        <taxon>asterids</taxon>
        <taxon>lamiids</taxon>
        <taxon>Lamiales</taxon>
        <taxon>Lamiaceae</taxon>
        <taxon>Nepetoideae</taxon>
        <taxon>Mentheae</taxon>
        <taxon>Salviinae</taxon>
        <taxon>Salvia</taxon>
        <taxon>Salvia subgen. Calosphace</taxon>
    </lineage>
</organism>
<dbReference type="EMBL" id="JBEAFC010000009">
    <property type="protein sequence ID" value="KAL1540260.1"/>
    <property type="molecule type" value="Genomic_DNA"/>
</dbReference>
<dbReference type="Proteomes" id="UP001567538">
    <property type="component" value="Unassembled WGS sequence"/>
</dbReference>
<evidence type="ECO:0000256" key="1">
    <source>
        <dbReference type="ARBA" id="ARBA00003534"/>
    </source>
</evidence>
<dbReference type="PANTHER" id="PTHR21562">
    <property type="entry name" value="NOTUM-RELATED"/>
    <property type="match status" value="1"/>
</dbReference>